<dbReference type="SUPFAM" id="SSF56935">
    <property type="entry name" value="Porins"/>
    <property type="match status" value="1"/>
</dbReference>
<keyword evidence="1" id="KW-0813">Transport</keyword>
<sequence length="1073" mass="120310">MKPRNLRFYAAGLICWLTFSNSFVLDAHAEKKNGPLKKPLSKTAHFNQNQQKALIKGQVVDINNLPIPGVNIKIEKSNVTTASDKNGNFEITANINDALVFTAIGFTSKRIVVANENAKLKVVLEEENNKLNEVVVVGYGVQKKANLTGAVSQIDSKMLENRPTANLGQALQGVMPNFNVNISNGSPNTSASYNIRGATSFFKDKNDGNKIKFSSGQPFTLVDGIEMDPNQLNPEDIESVTLLKDAASAAIYGARGAFGVLLIKTKSGKGGQIKVNYSNSFQWSSPTAVPDILDAYTIQEASIKASELEGISAGSNEILKLQKIKEYMDDPVNNEPYYFADADVKKTNILWRGNVNPYKEALLKSSPMQKHNLSLSGGNEKTSFYGSFGYQDQDGLYKINTDNFKRYNALLNVSSKVNDWFKMDYRTSFNSSTYIEPVSPSGKGGWWTAMSQEPGRNVNMPIHVPASLNLPQRYTDNILSFMEYGSSDKETKSNILLAAAPTITFTKDWSLKGDFSYLSNSNIQKTIVPRLERLESTVGSFTAVHTDPDYVSRYNFNANKYTVNIFTDYAKTIADKHNFHGTVGFNQEWYTDQSVSAQRNMINSNVPVLGQAQGERTVGDSEQEWAVRGVFYRFTYNYDGKYLFESNGRYDGTSRFPSDIRYKFFPSFSAGWRVSEESFAKGIKPYINDFKLRASYGSLGNQNVANYIYILNYGTNSQLQYLLNGVRPVGVTPPGLVDPDLTWETATTIDFGFDLTAFKNFEINFDWYRRRTSDILIDGLKFPSVLGASSPTRNSATIDTKGWELTMKYRNTTGFGLNYDLGLTLGDSQAEVVKFGNNPNKLLSDQYLYEGQKMGEIWGYETYGIFQTKEEITNSPTQKLISSGLWFPGDVRYKDIDGNNEINFGNNTVGNSGDRKIIGNSTPRYQFGFNSNFSYKNVDLDIFVQGVGKRDLWIGNNLYWGAGTTGTWETYNNSWTPERTGAFYPAYKNASRNRQVQTRYLENGAYLRMKNLALGYTLPRAFTEKIKLQRVRLSASAYNLFEFKSVPKTFDPELVGMNYPILRSYAFGLQATF</sequence>
<dbReference type="EMBL" id="CP024091">
    <property type="protein sequence ID" value="ATP56080.1"/>
    <property type="molecule type" value="Genomic_DNA"/>
</dbReference>
<dbReference type="Proteomes" id="UP000223749">
    <property type="component" value="Chromosome"/>
</dbReference>
<dbReference type="InterPro" id="IPR008969">
    <property type="entry name" value="CarboxyPept-like_regulatory"/>
</dbReference>
<evidence type="ECO:0000256" key="1">
    <source>
        <dbReference type="PROSITE-ProRule" id="PRU01360"/>
    </source>
</evidence>
<keyword evidence="7" id="KW-1185">Reference proteome</keyword>
<dbReference type="InterPro" id="IPR039426">
    <property type="entry name" value="TonB-dep_rcpt-like"/>
</dbReference>
<dbReference type="InterPro" id="IPR037066">
    <property type="entry name" value="Plug_dom_sf"/>
</dbReference>
<evidence type="ECO:0000256" key="2">
    <source>
        <dbReference type="RuleBase" id="RU003357"/>
    </source>
</evidence>
<dbReference type="PROSITE" id="PS52016">
    <property type="entry name" value="TONB_DEPENDENT_REC_3"/>
    <property type="match status" value="1"/>
</dbReference>
<evidence type="ECO:0000313" key="6">
    <source>
        <dbReference type="EMBL" id="ATP56080.1"/>
    </source>
</evidence>
<keyword evidence="1" id="KW-0998">Cell outer membrane</keyword>
<comment type="subcellular location">
    <subcellularLocation>
        <location evidence="1">Cell outer membrane</location>
        <topology evidence="1">Multi-pass membrane protein</topology>
    </subcellularLocation>
</comment>
<keyword evidence="1 2" id="KW-0472">Membrane</keyword>
<feature type="domain" description="TonB-dependent receptor plug" evidence="5">
    <location>
        <begin position="144"/>
        <end position="260"/>
    </location>
</feature>
<organism evidence="6 7">
    <name type="scientific">Pedobacter ginsengisoli</name>
    <dbReference type="NCBI Taxonomy" id="363852"/>
    <lineage>
        <taxon>Bacteria</taxon>
        <taxon>Pseudomonadati</taxon>
        <taxon>Bacteroidota</taxon>
        <taxon>Sphingobacteriia</taxon>
        <taxon>Sphingobacteriales</taxon>
        <taxon>Sphingobacteriaceae</taxon>
        <taxon>Pedobacter</taxon>
    </lineage>
</organism>
<dbReference type="InterPro" id="IPR023996">
    <property type="entry name" value="TonB-dep_OMP_SusC/RagA"/>
</dbReference>
<evidence type="ECO:0000259" key="5">
    <source>
        <dbReference type="Pfam" id="PF07715"/>
    </source>
</evidence>
<evidence type="ECO:0000256" key="3">
    <source>
        <dbReference type="SAM" id="SignalP"/>
    </source>
</evidence>
<feature type="domain" description="TonB-dependent receptor-like beta-barrel" evidence="4">
    <location>
        <begin position="496"/>
        <end position="1040"/>
    </location>
</feature>
<dbReference type="RefSeq" id="WP_099438022.1">
    <property type="nucleotide sequence ID" value="NZ_CP024091.1"/>
</dbReference>
<dbReference type="Gene3D" id="2.170.130.10">
    <property type="entry name" value="TonB-dependent receptor, plug domain"/>
    <property type="match status" value="1"/>
</dbReference>
<dbReference type="OrthoDB" id="604358at2"/>
<evidence type="ECO:0000313" key="7">
    <source>
        <dbReference type="Proteomes" id="UP000223749"/>
    </source>
</evidence>
<keyword evidence="1" id="KW-1134">Transmembrane beta strand</keyword>
<dbReference type="InterPro" id="IPR000531">
    <property type="entry name" value="Beta-barrel_TonB"/>
</dbReference>
<dbReference type="Pfam" id="PF13715">
    <property type="entry name" value="CarbopepD_reg_2"/>
    <property type="match status" value="1"/>
</dbReference>
<name>A0A2D1U398_9SPHI</name>
<evidence type="ECO:0000259" key="4">
    <source>
        <dbReference type="Pfam" id="PF00593"/>
    </source>
</evidence>
<dbReference type="SUPFAM" id="SSF49464">
    <property type="entry name" value="Carboxypeptidase regulatory domain-like"/>
    <property type="match status" value="1"/>
</dbReference>
<keyword evidence="3" id="KW-0732">Signal</keyword>
<proteinExistence type="inferred from homology"/>
<dbReference type="InterPro" id="IPR012910">
    <property type="entry name" value="Plug_dom"/>
</dbReference>
<protein>
    <submittedName>
        <fullName evidence="6">SusC/RagA family TonB-linked outer membrane protein</fullName>
    </submittedName>
</protein>
<keyword evidence="1" id="KW-0812">Transmembrane</keyword>
<dbReference type="AlphaFoldDB" id="A0A2D1U398"/>
<dbReference type="Pfam" id="PF07715">
    <property type="entry name" value="Plug"/>
    <property type="match status" value="1"/>
</dbReference>
<dbReference type="NCBIfam" id="TIGR04057">
    <property type="entry name" value="SusC_RagA_signa"/>
    <property type="match status" value="1"/>
</dbReference>
<keyword evidence="2" id="KW-0798">TonB box</keyword>
<feature type="chain" id="PRO_5013776731" evidence="3">
    <location>
        <begin position="25"/>
        <end position="1073"/>
    </location>
</feature>
<dbReference type="InterPro" id="IPR023997">
    <property type="entry name" value="TonB-dep_OMP_SusC/RagA_CS"/>
</dbReference>
<accession>A0A2D1U398</accession>
<dbReference type="Pfam" id="PF00593">
    <property type="entry name" value="TonB_dep_Rec_b-barrel"/>
    <property type="match status" value="1"/>
</dbReference>
<gene>
    <name evidence="6" type="ORF">CPT03_06205</name>
</gene>
<dbReference type="Gene3D" id="2.60.40.1120">
    <property type="entry name" value="Carboxypeptidase-like, regulatory domain"/>
    <property type="match status" value="1"/>
</dbReference>
<dbReference type="KEGG" id="pgs:CPT03_06205"/>
<reference evidence="6 7" key="1">
    <citation type="submission" date="2017-10" db="EMBL/GenBank/DDBJ databases">
        <title>Whole genome of Pedobacter ginsengisoli T01R-27 isolated from tomato rhizosphere.</title>
        <authorList>
            <person name="Weon H.-Y."/>
            <person name="Lee S.A."/>
            <person name="Sang M.K."/>
            <person name="Song J."/>
        </authorList>
    </citation>
    <scope>NUCLEOTIDE SEQUENCE [LARGE SCALE GENOMIC DNA]</scope>
    <source>
        <strain evidence="6 7">T01R-27</strain>
    </source>
</reference>
<dbReference type="GO" id="GO:0009279">
    <property type="term" value="C:cell outer membrane"/>
    <property type="evidence" value="ECO:0007669"/>
    <property type="project" value="UniProtKB-SubCell"/>
</dbReference>
<feature type="signal peptide" evidence="3">
    <location>
        <begin position="1"/>
        <end position="24"/>
    </location>
</feature>
<comment type="similarity">
    <text evidence="1 2">Belongs to the TonB-dependent receptor family.</text>
</comment>
<dbReference type="NCBIfam" id="TIGR04056">
    <property type="entry name" value="OMP_RagA_SusC"/>
    <property type="match status" value="1"/>
</dbReference>